<dbReference type="Gene3D" id="1.10.10.10">
    <property type="entry name" value="Winged helix-like DNA-binding domain superfamily/Winged helix DNA-binding domain"/>
    <property type="match status" value="1"/>
</dbReference>
<comment type="caution">
    <text evidence="6">The sequence shown here is derived from an EMBL/GenBank/DDBJ whole genome shotgun (WGS) entry which is preliminary data.</text>
</comment>
<keyword evidence="1" id="KW-0805">Transcription regulation</keyword>
<dbReference type="SMART" id="SM00418">
    <property type="entry name" value="HTH_ARSR"/>
    <property type="match status" value="1"/>
</dbReference>
<evidence type="ECO:0000256" key="4">
    <source>
        <dbReference type="SAM" id="MobiDB-lite"/>
    </source>
</evidence>
<evidence type="ECO:0000259" key="5">
    <source>
        <dbReference type="PROSITE" id="PS50987"/>
    </source>
</evidence>
<dbReference type="SUPFAM" id="SSF46785">
    <property type="entry name" value="Winged helix' DNA-binding domain"/>
    <property type="match status" value="1"/>
</dbReference>
<dbReference type="PROSITE" id="PS50987">
    <property type="entry name" value="HTH_ARSR_2"/>
    <property type="match status" value="1"/>
</dbReference>
<sequence>MKIEPDAMENAAEQASELLKSLANRHRLLILCQLVDGERSVGDLAAFLKTRDSTVSQHLALLRKDGLVQARREAQTIYYSIASCPAQQVLETLFAIYCSPTPICGMVPAPAESKPPLREPAAAQRTPTKTPTETK</sequence>
<dbReference type="OrthoDB" id="194599at2"/>
<gene>
    <name evidence="6" type="ORF">CCS01_26435</name>
</gene>
<dbReference type="InterPro" id="IPR001845">
    <property type="entry name" value="HTH_ArsR_DNA-bd_dom"/>
</dbReference>
<protein>
    <submittedName>
        <fullName evidence="6">Transcriptional regulator</fullName>
    </submittedName>
</protein>
<organism evidence="6 7">
    <name type="scientific">Rhodopila globiformis</name>
    <name type="common">Rhodopseudomonas globiformis</name>
    <dbReference type="NCBI Taxonomy" id="1071"/>
    <lineage>
        <taxon>Bacteria</taxon>
        <taxon>Pseudomonadati</taxon>
        <taxon>Pseudomonadota</taxon>
        <taxon>Alphaproteobacteria</taxon>
        <taxon>Acetobacterales</taxon>
        <taxon>Acetobacteraceae</taxon>
        <taxon>Rhodopila</taxon>
    </lineage>
</organism>
<evidence type="ECO:0000256" key="2">
    <source>
        <dbReference type="ARBA" id="ARBA00023125"/>
    </source>
</evidence>
<feature type="region of interest" description="Disordered" evidence="4">
    <location>
        <begin position="108"/>
        <end position="135"/>
    </location>
</feature>
<keyword evidence="2" id="KW-0238">DNA-binding</keyword>
<dbReference type="PANTHER" id="PTHR43132">
    <property type="entry name" value="ARSENICAL RESISTANCE OPERON REPRESSOR ARSR-RELATED"/>
    <property type="match status" value="1"/>
</dbReference>
<dbReference type="Proteomes" id="UP000239724">
    <property type="component" value="Unassembled WGS sequence"/>
</dbReference>
<dbReference type="PRINTS" id="PR00778">
    <property type="entry name" value="HTHARSR"/>
</dbReference>
<keyword evidence="3" id="KW-0804">Transcription</keyword>
<dbReference type="NCBIfam" id="NF033788">
    <property type="entry name" value="HTH_metalloreg"/>
    <property type="match status" value="1"/>
</dbReference>
<feature type="domain" description="HTH arsR-type" evidence="5">
    <location>
        <begin position="7"/>
        <end position="101"/>
    </location>
</feature>
<dbReference type="CDD" id="cd00090">
    <property type="entry name" value="HTH_ARSR"/>
    <property type="match status" value="1"/>
</dbReference>
<dbReference type="InterPro" id="IPR051011">
    <property type="entry name" value="Metal_resp_trans_reg"/>
</dbReference>
<dbReference type="PANTHER" id="PTHR43132:SF2">
    <property type="entry name" value="ARSENICAL RESISTANCE OPERON REPRESSOR ARSR-RELATED"/>
    <property type="match status" value="1"/>
</dbReference>
<reference evidence="6 7" key="1">
    <citation type="journal article" date="2018" name="Arch. Microbiol.">
        <title>New insights into the metabolic potential of the phototrophic purple bacterium Rhodopila globiformis DSM 161(T) from its draft genome sequence and evidence for a vanadium-dependent nitrogenase.</title>
        <authorList>
            <person name="Imhoff J.F."/>
            <person name="Rahn T."/>
            <person name="Kunzel S."/>
            <person name="Neulinger S.C."/>
        </authorList>
    </citation>
    <scope>NUCLEOTIDE SEQUENCE [LARGE SCALE GENOMIC DNA]</scope>
    <source>
        <strain evidence="6 7">DSM 161</strain>
    </source>
</reference>
<proteinExistence type="predicted"/>
<accession>A0A2S6MZI8</accession>
<dbReference type="GO" id="GO:0003677">
    <property type="term" value="F:DNA binding"/>
    <property type="evidence" value="ECO:0007669"/>
    <property type="project" value="UniProtKB-KW"/>
</dbReference>
<dbReference type="GO" id="GO:0003700">
    <property type="term" value="F:DNA-binding transcription factor activity"/>
    <property type="evidence" value="ECO:0007669"/>
    <property type="project" value="InterPro"/>
</dbReference>
<feature type="compositionally biased region" description="Polar residues" evidence="4">
    <location>
        <begin position="125"/>
        <end position="135"/>
    </location>
</feature>
<dbReference type="InterPro" id="IPR011991">
    <property type="entry name" value="ArsR-like_HTH"/>
</dbReference>
<evidence type="ECO:0000256" key="3">
    <source>
        <dbReference type="ARBA" id="ARBA00023163"/>
    </source>
</evidence>
<evidence type="ECO:0000313" key="7">
    <source>
        <dbReference type="Proteomes" id="UP000239724"/>
    </source>
</evidence>
<evidence type="ECO:0000256" key="1">
    <source>
        <dbReference type="ARBA" id="ARBA00023015"/>
    </source>
</evidence>
<dbReference type="InterPro" id="IPR036390">
    <property type="entry name" value="WH_DNA-bd_sf"/>
</dbReference>
<evidence type="ECO:0000313" key="6">
    <source>
        <dbReference type="EMBL" id="PPQ27783.1"/>
    </source>
</evidence>
<dbReference type="InterPro" id="IPR036388">
    <property type="entry name" value="WH-like_DNA-bd_sf"/>
</dbReference>
<dbReference type="Pfam" id="PF01022">
    <property type="entry name" value="HTH_5"/>
    <property type="match status" value="1"/>
</dbReference>
<dbReference type="EMBL" id="NHRY01000254">
    <property type="protein sequence ID" value="PPQ27783.1"/>
    <property type="molecule type" value="Genomic_DNA"/>
</dbReference>
<dbReference type="AlphaFoldDB" id="A0A2S6MZI8"/>
<name>A0A2S6MZI8_RHOGL</name>
<keyword evidence="7" id="KW-1185">Reference proteome</keyword>